<keyword evidence="4 10" id="KW-0808">Transferase</keyword>
<proteinExistence type="inferred from homology"/>
<dbReference type="PANTHER" id="PTHR42933">
    <property type="entry name" value="SLR6095 PROTEIN"/>
    <property type="match status" value="1"/>
</dbReference>
<dbReference type="InterPro" id="IPR022749">
    <property type="entry name" value="D12N6_MeTrfase_N"/>
</dbReference>
<dbReference type="CDD" id="cd02440">
    <property type="entry name" value="AdoMet_MTases"/>
    <property type="match status" value="1"/>
</dbReference>
<dbReference type="InterPro" id="IPR003356">
    <property type="entry name" value="DNA_methylase_A-5"/>
</dbReference>
<dbReference type="Proteomes" id="UP000253752">
    <property type="component" value="Unassembled WGS sequence"/>
</dbReference>
<evidence type="ECO:0000313" key="12">
    <source>
        <dbReference type="Proteomes" id="UP000253752"/>
    </source>
</evidence>
<dbReference type="GO" id="GO:0008170">
    <property type="term" value="F:N-methyltransferase activity"/>
    <property type="evidence" value="ECO:0007669"/>
    <property type="project" value="InterPro"/>
</dbReference>
<dbReference type="InterPro" id="IPR029063">
    <property type="entry name" value="SAM-dependent_MTases_sf"/>
</dbReference>
<evidence type="ECO:0000259" key="9">
    <source>
        <dbReference type="Pfam" id="PF12161"/>
    </source>
</evidence>
<dbReference type="Proteomes" id="UP000253970">
    <property type="component" value="Unassembled WGS sequence"/>
</dbReference>
<dbReference type="GO" id="GO:0003677">
    <property type="term" value="F:DNA binding"/>
    <property type="evidence" value="ECO:0007669"/>
    <property type="project" value="InterPro"/>
</dbReference>
<evidence type="ECO:0000313" key="13">
    <source>
        <dbReference type="Proteomes" id="UP000253970"/>
    </source>
</evidence>
<name>A0A369MKN2_EGGLN</name>
<comment type="caution">
    <text evidence="10">The sequence shown here is derived from an EMBL/GenBank/DDBJ whole genome shotgun (WGS) entry which is preliminary data.</text>
</comment>
<dbReference type="PRINTS" id="PR00507">
    <property type="entry name" value="N12N6MTFRASE"/>
</dbReference>
<dbReference type="GO" id="GO:0009007">
    <property type="term" value="F:site-specific DNA-methyltransferase (adenine-specific) activity"/>
    <property type="evidence" value="ECO:0007669"/>
    <property type="project" value="UniProtKB-EC"/>
</dbReference>
<protein>
    <recommendedName>
        <fullName evidence="2">site-specific DNA-methyltransferase (adenine-specific)</fullName>
        <ecNumber evidence="2">2.1.1.72</ecNumber>
    </recommendedName>
</protein>
<dbReference type="EC" id="2.1.1.72" evidence="2"/>
<evidence type="ECO:0000256" key="3">
    <source>
        <dbReference type="ARBA" id="ARBA00022603"/>
    </source>
</evidence>
<sequence length="495" mass="56551">MALGSLVKTLQNIMRNDAGINGDAQRIEQMTWLFFLKIYDAKEEEWEFHDDSYESIIPDRLRWHSWAPDAKDGSALTGDELLDFVNNDLFKTLAGLELDQNAPLRQVVVQAAFTDANNYMKDGILLRQVVNAIDESVDFTEYKERHAFGEIYEIILKDLQSAGNAGEFYTPRAVTDFMAEMLAPKLGESVADFACGTGGFLTSALKLLAKQVNTPSDQELYSKSIYGIEKKQLPYLLCITNMLLHDIDNPQVFHDNSLEHDVRDYRHKEGGQFDVVLMNPPYGGSEKASIQNNFPTALRSSETADLFLALILYRLKKNGRVAVIIPDGFLFGQDAAKVEIKRRLLKDMNLHTVVRMPQSVFAPYTPITTNILFFDNTGKSEGVWFYRMGMPEGYKHFSKTKPIKSEHFNEVREWWNDRKEIEEDGSPKAKFYSVEELNSDHNFDLCGYPHEEEEILPPDELIRDYRQRRAALDAEIDRKLAQICDILGIEDVDEG</sequence>
<dbReference type="EMBL" id="PPTU01000003">
    <property type="protein sequence ID" value="RDB72578.1"/>
    <property type="molecule type" value="Genomic_DNA"/>
</dbReference>
<dbReference type="InterPro" id="IPR002052">
    <property type="entry name" value="DNA_methylase_N6_adenine_CS"/>
</dbReference>
<evidence type="ECO:0000259" key="8">
    <source>
        <dbReference type="Pfam" id="PF02384"/>
    </source>
</evidence>
<evidence type="ECO:0000313" key="10">
    <source>
        <dbReference type="EMBL" id="RDB72578.1"/>
    </source>
</evidence>
<comment type="similarity">
    <text evidence="1">Belongs to the N(4)/N(6)-methyltransferase family.</text>
</comment>
<accession>A0A369MKN2</accession>
<dbReference type="Gene3D" id="1.20.1260.30">
    <property type="match status" value="1"/>
</dbReference>
<evidence type="ECO:0000313" key="11">
    <source>
        <dbReference type="EMBL" id="RDB74842.1"/>
    </source>
</evidence>
<keyword evidence="3 10" id="KW-0489">Methyltransferase</keyword>
<dbReference type="PANTHER" id="PTHR42933:SF4">
    <property type="entry name" value="TYPE I RESTRICTION ENZYME ECOKI METHYLASE SUBUNIT"/>
    <property type="match status" value="1"/>
</dbReference>
<dbReference type="GO" id="GO:0009307">
    <property type="term" value="P:DNA restriction-modification system"/>
    <property type="evidence" value="ECO:0007669"/>
    <property type="project" value="UniProtKB-KW"/>
</dbReference>
<dbReference type="GO" id="GO:0032259">
    <property type="term" value="P:methylation"/>
    <property type="evidence" value="ECO:0007669"/>
    <property type="project" value="UniProtKB-KW"/>
</dbReference>
<reference evidence="12 13" key="1">
    <citation type="journal article" date="2018" name="Elife">
        <title>Discovery and characterization of a prevalent human gut bacterial enzyme sufficient for the inactivation of a family of plant toxins.</title>
        <authorList>
            <person name="Koppel N."/>
            <person name="Bisanz J.E."/>
            <person name="Pandelia M.E."/>
            <person name="Turnbaugh P.J."/>
            <person name="Balskus E.P."/>
        </authorList>
    </citation>
    <scope>NUCLEOTIDE SEQUENCE [LARGE SCALE GENOMIC DNA]</scope>
    <source>
        <strain evidence="11 12">MR1 #12</strain>
        <strain evidence="10 13">W1 BHI 6</strain>
    </source>
</reference>
<dbReference type="Gene3D" id="3.40.50.150">
    <property type="entry name" value="Vaccinia Virus protein VP39"/>
    <property type="match status" value="1"/>
</dbReference>
<evidence type="ECO:0000256" key="5">
    <source>
        <dbReference type="ARBA" id="ARBA00022691"/>
    </source>
</evidence>
<evidence type="ECO:0000256" key="4">
    <source>
        <dbReference type="ARBA" id="ARBA00022679"/>
    </source>
</evidence>
<dbReference type="InterPro" id="IPR051537">
    <property type="entry name" value="DNA_Adenine_Mtase"/>
</dbReference>
<dbReference type="InterPro" id="IPR038333">
    <property type="entry name" value="T1MK-like_N_sf"/>
</dbReference>
<evidence type="ECO:0000256" key="6">
    <source>
        <dbReference type="ARBA" id="ARBA00022747"/>
    </source>
</evidence>
<dbReference type="RefSeq" id="WP_009304932.1">
    <property type="nucleotide sequence ID" value="NZ_CABHNG010000031.1"/>
</dbReference>
<keyword evidence="6" id="KW-0680">Restriction system</keyword>
<dbReference type="Pfam" id="PF12161">
    <property type="entry name" value="HsdM_N"/>
    <property type="match status" value="1"/>
</dbReference>
<evidence type="ECO:0000256" key="1">
    <source>
        <dbReference type="ARBA" id="ARBA00006594"/>
    </source>
</evidence>
<dbReference type="PROSITE" id="PS00092">
    <property type="entry name" value="N6_MTASE"/>
    <property type="match status" value="1"/>
</dbReference>
<dbReference type="AlphaFoldDB" id="A0A369MKN2"/>
<dbReference type="SUPFAM" id="SSF53335">
    <property type="entry name" value="S-adenosyl-L-methionine-dependent methyltransferases"/>
    <property type="match status" value="1"/>
</dbReference>
<evidence type="ECO:0000256" key="2">
    <source>
        <dbReference type="ARBA" id="ARBA00011900"/>
    </source>
</evidence>
<organism evidence="10 13">
    <name type="scientific">Eggerthella lenta</name>
    <name type="common">Eubacterium lentum</name>
    <dbReference type="NCBI Taxonomy" id="84112"/>
    <lineage>
        <taxon>Bacteria</taxon>
        <taxon>Bacillati</taxon>
        <taxon>Actinomycetota</taxon>
        <taxon>Coriobacteriia</taxon>
        <taxon>Eggerthellales</taxon>
        <taxon>Eggerthellaceae</taxon>
        <taxon>Eggerthella</taxon>
    </lineage>
</organism>
<feature type="domain" description="N6 adenine-specific DNA methyltransferase N-terminal" evidence="9">
    <location>
        <begin position="5"/>
        <end position="133"/>
    </location>
</feature>
<gene>
    <name evidence="11" type="ORF">C1872_14815</name>
    <name evidence="10" type="ORF">C1875_03670</name>
</gene>
<comment type="catalytic activity">
    <reaction evidence="7">
        <text>a 2'-deoxyadenosine in DNA + S-adenosyl-L-methionine = an N(6)-methyl-2'-deoxyadenosine in DNA + S-adenosyl-L-homocysteine + H(+)</text>
        <dbReference type="Rhea" id="RHEA:15197"/>
        <dbReference type="Rhea" id="RHEA-COMP:12418"/>
        <dbReference type="Rhea" id="RHEA-COMP:12419"/>
        <dbReference type="ChEBI" id="CHEBI:15378"/>
        <dbReference type="ChEBI" id="CHEBI:57856"/>
        <dbReference type="ChEBI" id="CHEBI:59789"/>
        <dbReference type="ChEBI" id="CHEBI:90615"/>
        <dbReference type="ChEBI" id="CHEBI:90616"/>
        <dbReference type="EC" id="2.1.1.72"/>
    </reaction>
</comment>
<evidence type="ECO:0000256" key="7">
    <source>
        <dbReference type="ARBA" id="ARBA00047942"/>
    </source>
</evidence>
<feature type="domain" description="DNA methylase adenine-specific" evidence="8">
    <location>
        <begin position="144"/>
        <end position="437"/>
    </location>
</feature>
<dbReference type="Pfam" id="PF02384">
    <property type="entry name" value="N6_Mtase"/>
    <property type="match status" value="1"/>
</dbReference>
<dbReference type="EMBL" id="PPTX01000033">
    <property type="protein sequence ID" value="RDB74842.1"/>
    <property type="molecule type" value="Genomic_DNA"/>
</dbReference>
<keyword evidence="5" id="KW-0949">S-adenosyl-L-methionine</keyword>